<organism evidence="2 3">
    <name type="scientific">Candidatus Coprenecus avistercoris</name>
    <dbReference type="NCBI Taxonomy" id="2840730"/>
    <lineage>
        <taxon>Bacteria</taxon>
        <taxon>Pseudomonadati</taxon>
        <taxon>Bacteroidota</taxon>
        <taxon>Bacteroidia</taxon>
        <taxon>Bacteroidales</taxon>
        <taxon>Rikenellaceae</taxon>
        <taxon>Rikenellaceae incertae sedis</taxon>
        <taxon>Candidatus Coprenecus</taxon>
    </lineage>
</organism>
<evidence type="ECO:0000313" key="2">
    <source>
        <dbReference type="EMBL" id="HIR62789.1"/>
    </source>
</evidence>
<reference evidence="2" key="1">
    <citation type="submission" date="2020-10" db="EMBL/GenBank/DDBJ databases">
        <authorList>
            <person name="Gilroy R."/>
        </authorList>
    </citation>
    <scope>NUCLEOTIDE SEQUENCE</scope>
    <source>
        <strain evidence="2">ChiHjej13B12-12457</strain>
    </source>
</reference>
<name>A0A9D1E0Z5_9BACT</name>
<protein>
    <recommendedName>
        <fullName evidence="4">Outer membrane protein beta-barrel domain-containing protein</fullName>
    </recommendedName>
</protein>
<reference evidence="2" key="2">
    <citation type="journal article" date="2021" name="PeerJ">
        <title>Extensive microbial diversity within the chicken gut microbiome revealed by metagenomics and culture.</title>
        <authorList>
            <person name="Gilroy R."/>
            <person name="Ravi A."/>
            <person name="Getino M."/>
            <person name="Pursley I."/>
            <person name="Horton D.L."/>
            <person name="Alikhan N.F."/>
            <person name="Baker D."/>
            <person name="Gharbi K."/>
            <person name="Hall N."/>
            <person name="Watson M."/>
            <person name="Adriaenssens E.M."/>
            <person name="Foster-Nyarko E."/>
            <person name="Jarju S."/>
            <person name="Secka A."/>
            <person name="Antonio M."/>
            <person name="Oren A."/>
            <person name="Chaudhuri R.R."/>
            <person name="La Ragione R."/>
            <person name="Hildebrand F."/>
            <person name="Pallen M.J."/>
        </authorList>
    </citation>
    <scope>NUCLEOTIDE SEQUENCE</scope>
    <source>
        <strain evidence="2">ChiHjej13B12-12457</strain>
    </source>
</reference>
<accession>A0A9D1E0Z5</accession>
<feature type="chain" id="PRO_5039634106" description="Outer membrane protein beta-barrel domain-containing protein" evidence="1">
    <location>
        <begin position="24"/>
        <end position="215"/>
    </location>
</feature>
<evidence type="ECO:0000256" key="1">
    <source>
        <dbReference type="SAM" id="SignalP"/>
    </source>
</evidence>
<evidence type="ECO:0000313" key="3">
    <source>
        <dbReference type="Proteomes" id="UP000886744"/>
    </source>
</evidence>
<dbReference type="Proteomes" id="UP000886744">
    <property type="component" value="Unassembled WGS sequence"/>
</dbReference>
<sequence length="215" mass="23657">MRRLLPAFAVMTLMLSASLTSYAQKNLVRDVDYFPRSEVYLQYGTPSLMELTTILSPDFHSELANGEARNQKFSGIAGVGYNFFVHPRVSIGLDFGYGYGSADMYMGENSETGPAGEPKYVCRATVMSYSGHLSGAFTYWQQGPMECSGALYVGVSYMDESVVNAESDELVPNDHLNFSFHITAVKFRYGDMVGGFAELGFGYRGLLNVGLSIKI</sequence>
<dbReference type="EMBL" id="DVHI01000059">
    <property type="protein sequence ID" value="HIR62789.1"/>
    <property type="molecule type" value="Genomic_DNA"/>
</dbReference>
<gene>
    <name evidence="2" type="ORF">IAC94_04625</name>
</gene>
<feature type="signal peptide" evidence="1">
    <location>
        <begin position="1"/>
        <end position="23"/>
    </location>
</feature>
<keyword evidence="1" id="KW-0732">Signal</keyword>
<evidence type="ECO:0008006" key="4">
    <source>
        <dbReference type="Google" id="ProtNLM"/>
    </source>
</evidence>
<proteinExistence type="predicted"/>
<dbReference type="AlphaFoldDB" id="A0A9D1E0Z5"/>
<comment type="caution">
    <text evidence="2">The sequence shown here is derived from an EMBL/GenBank/DDBJ whole genome shotgun (WGS) entry which is preliminary data.</text>
</comment>